<dbReference type="AlphaFoldDB" id="K3X9U8"/>
<reference evidence="8" key="2">
    <citation type="submission" date="2010-04" db="EMBL/GenBank/DDBJ databases">
        <authorList>
            <person name="Buell R."/>
            <person name="Hamilton J."/>
            <person name="Hostetler J."/>
        </authorList>
    </citation>
    <scope>NUCLEOTIDE SEQUENCE [LARGE SCALE GENOMIC DNA]</scope>
    <source>
        <strain evidence="8">DAOM:BR144</strain>
    </source>
</reference>
<evidence type="ECO:0000256" key="2">
    <source>
        <dbReference type="ARBA" id="ARBA00022692"/>
    </source>
</evidence>
<evidence type="ECO:0000313" key="7">
    <source>
        <dbReference type="EnsemblProtists" id="PYU1_T013997"/>
    </source>
</evidence>
<dbReference type="HOGENOM" id="CLU_030884_1_0_1"/>
<dbReference type="InterPro" id="IPR036259">
    <property type="entry name" value="MFS_trans_sf"/>
</dbReference>
<proteinExistence type="predicted"/>
<feature type="transmembrane region" description="Helical" evidence="6">
    <location>
        <begin position="413"/>
        <end position="433"/>
    </location>
</feature>
<evidence type="ECO:0000313" key="8">
    <source>
        <dbReference type="Proteomes" id="UP000019132"/>
    </source>
</evidence>
<evidence type="ECO:0000256" key="3">
    <source>
        <dbReference type="ARBA" id="ARBA00022989"/>
    </source>
</evidence>
<dbReference type="PANTHER" id="PTHR23294">
    <property type="entry name" value="ET TRANSLATION PRODUCT-RELATED"/>
    <property type="match status" value="1"/>
</dbReference>
<dbReference type="InterPro" id="IPR051617">
    <property type="entry name" value="UNC-93-like_regulator"/>
</dbReference>
<evidence type="ECO:0008006" key="9">
    <source>
        <dbReference type="Google" id="ProtNLM"/>
    </source>
</evidence>
<evidence type="ECO:0000256" key="4">
    <source>
        <dbReference type="ARBA" id="ARBA00023136"/>
    </source>
</evidence>
<feature type="transmembrane region" description="Helical" evidence="6">
    <location>
        <begin position="64"/>
        <end position="85"/>
    </location>
</feature>
<organism evidence="7 8">
    <name type="scientific">Globisporangium ultimum (strain ATCC 200006 / CBS 805.95 / DAOM BR144)</name>
    <name type="common">Pythium ultimum</name>
    <dbReference type="NCBI Taxonomy" id="431595"/>
    <lineage>
        <taxon>Eukaryota</taxon>
        <taxon>Sar</taxon>
        <taxon>Stramenopiles</taxon>
        <taxon>Oomycota</taxon>
        <taxon>Peronosporomycetes</taxon>
        <taxon>Pythiales</taxon>
        <taxon>Pythiaceae</taxon>
        <taxon>Globisporangium</taxon>
    </lineage>
</organism>
<evidence type="ECO:0000256" key="1">
    <source>
        <dbReference type="ARBA" id="ARBA00004141"/>
    </source>
</evidence>
<evidence type="ECO:0000256" key="5">
    <source>
        <dbReference type="SAM" id="MobiDB-lite"/>
    </source>
</evidence>
<feature type="transmembrane region" description="Helical" evidence="6">
    <location>
        <begin position="132"/>
        <end position="150"/>
    </location>
</feature>
<feature type="transmembrane region" description="Helical" evidence="6">
    <location>
        <begin position="376"/>
        <end position="401"/>
    </location>
</feature>
<dbReference type="InterPro" id="IPR010291">
    <property type="entry name" value="Ion_channel_UNC-93"/>
</dbReference>
<keyword evidence="8" id="KW-1185">Reference proteome</keyword>
<dbReference type="STRING" id="431595.K3X9U8"/>
<feature type="transmembrane region" description="Helical" evidence="6">
    <location>
        <begin position="445"/>
        <end position="463"/>
    </location>
</feature>
<keyword evidence="2 6" id="KW-0812">Transmembrane</keyword>
<feature type="transmembrane region" description="Helical" evidence="6">
    <location>
        <begin position="170"/>
        <end position="189"/>
    </location>
</feature>
<dbReference type="OMA" id="AYWFMGA"/>
<sequence length="509" mass="54819">MAAQLDVLAWVCFCGPGLFNALTSFASGLDDARLAFAGNALIYACFAACSALAAALVPAMGVRAALVVGASGYFVYAAALFNVQVNGFAPLVAFMAACVAVGVSAGFLWTAQGLMIMSYPNVETRGQSVSRFWVIFNLGAAAGGVIGFVLNFPQDPDSTAAKVTRASTGMFVVFLVLMGVGVALAVCFIEDAGNVIHDSGGDDKAQPSSRGASAVAASWMQWRARLHTAWSVVVCDQSHRNVLLCLLPLFVYSNWFYTYHAFFNVTVFNARTSGLASASYWLAQMGGAYVSGRVLDHQIQKQQSQPECVNSENQNEAQCRTYGTVARVSKQFLLVFCVLANVMWGIGWLVQDSWLHLSYETSLNVDFWSQDTTESLFVLLLTLYVVYGFHDALCQVWIYWFMSMHTANDAIACSCYAGMYKCVQAASAAVAWYLGAVQVSPLTQLQVNVVLCNVGILCAWIASCKTSSPANRSGSAEPEEPDERNPLLPAINADRPPQVAVPARVYSSL</sequence>
<dbReference type="eggNOG" id="KOG3098">
    <property type="taxonomic scope" value="Eukaryota"/>
</dbReference>
<feature type="transmembrane region" description="Helical" evidence="6">
    <location>
        <begin position="91"/>
        <end position="111"/>
    </location>
</feature>
<name>K3X9U8_GLOUD</name>
<comment type="subcellular location">
    <subcellularLocation>
        <location evidence="1">Membrane</location>
        <topology evidence="1">Multi-pass membrane protein</topology>
    </subcellularLocation>
</comment>
<accession>K3X9U8</accession>
<dbReference type="InParanoid" id="K3X9U8"/>
<reference evidence="7" key="3">
    <citation type="submission" date="2015-02" db="UniProtKB">
        <authorList>
            <consortium name="EnsemblProtists"/>
        </authorList>
    </citation>
    <scope>IDENTIFICATION</scope>
    <source>
        <strain evidence="7">DAOM BR144</strain>
    </source>
</reference>
<reference evidence="8" key="1">
    <citation type="journal article" date="2010" name="Genome Biol.">
        <title>Genome sequence of the necrotrophic plant pathogen Pythium ultimum reveals original pathogenicity mechanisms and effector repertoire.</title>
        <authorList>
            <person name="Levesque C.A."/>
            <person name="Brouwer H."/>
            <person name="Cano L."/>
            <person name="Hamilton J.P."/>
            <person name="Holt C."/>
            <person name="Huitema E."/>
            <person name="Raffaele S."/>
            <person name="Robideau G.P."/>
            <person name="Thines M."/>
            <person name="Win J."/>
            <person name="Zerillo M.M."/>
            <person name="Beakes G.W."/>
            <person name="Boore J.L."/>
            <person name="Busam D."/>
            <person name="Dumas B."/>
            <person name="Ferriera S."/>
            <person name="Fuerstenberg S.I."/>
            <person name="Gachon C.M."/>
            <person name="Gaulin E."/>
            <person name="Govers F."/>
            <person name="Grenville-Briggs L."/>
            <person name="Horner N."/>
            <person name="Hostetler J."/>
            <person name="Jiang R.H."/>
            <person name="Johnson J."/>
            <person name="Krajaejun T."/>
            <person name="Lin H."/>
            <person name="Meijer H.J."/>
            <person name="Moore B."/>
            <person name="Morris P."/>
            <person name="Phuntmart V."/>
            <person name="Puiu D."/>
            <person name="Shetty J."/>
            <person name="Stajich J.E."/>
            <person name="Tripathy S."/>
            <person name="Wawra S."/>
            <person name="van West P."/>
            <person name="Whitty B.R."/>
            <person name="Coutinho P.M."/>
            <person name="Henrissat B."/>
            <person name="Martin F."/>
            <person name="Thomas P.D."/>
            <person name="Tyler B.M."/>
            <person name="De Vries R.P."/>
            <person name="Kamoun S."/>
            <person name="Yandell M."/>
            <person name="Tisserat N."/>
            <person name="Buell C.R."/>
        </authorList>
    </citation>
    <scope>NUCLEOTIDE SEQUENCE</scope>
    <source>
        <strain evidence="8">DAOM:BR144</strain>
    </source>
</reference>
<dbReference type="VEuPathDB" id="FungiDB:PYU1_G013968"/>
<dbReference type="SUPFAM" id="SSF103473">
    <property type="entry name" value="MFS general substrate transporter"/>
    <property type="match status" value="1"/>
</dbReference>
<dbReference type="EMBL" id="GL376616">
    <property type="status" value="NOT_ANNOTATED_CDS"/>
    <property type="molecule type" value="Genomic_DNA"/>
</dbReference>
<dbReference type="PANTHER" id="PTHR23294:SF59">
    <property type="entry name" value="UNC93-LIKE PROTEIN C922.05C"/>
    <property type="match status" value="1"/>
</dbReference>
<keyword evidence="3 6" id="KW-1133">Transmembrane helix</keyword>
<protein>
    <recommendedName>
        <fullName evidence="9">Major facilitator superfamily (MFS) profile domain-containing protein</fullName>
    </recommendedName>
</protein>
<dbReference type="Gene3D" id="1.20.1250.20">
    <property type="entry name" value="MFS general substrate transporter like domains"/>
    <property type="match status" value="1"/>
</dbReference>
<feature type="transmembrane region" description="Helical" evidence="6">
    <location>
        <begin position="36"/>
        <end position="57"/>
    </location>
</feature>
<dbReference type="Pfam" id="PF05978">
    <property type="entry name" value="UNC-93"/>
    <property type="match status" value="1"/>
</dbReference>
<keyword evidence="4 6" id="KW-0472">Membrane</keyword>
<dbReference type="EnsemblProtists" id="PYU1_T013997">
    <property type="protein sequence ID" value="PYU1_T013997"/>
    <property type="gene ID" value="PYU1_G013968"/>
</dbReference>
<feature type="region of interest" description="Disordered" evidence="5">
    <location>
        <begin position="466"/>
        <end position="496"/>
    </location>
</feature>
<evidence type="ECO:0000256" key="6">
    <source>
        <dbReference type="SAM" id="Phobius"/>
    </source>
</evidence>
<dbReference type="Proteomes" id="UP000019132">
    <property type="component" value="Unassembled WGS sequence"/>
</dbReference>
<dbReference type="GO" id="GO:0016020">
    <property type="term" value="C:membrane"/>
    <property type="evidence" value="ECO:0007669"/>
    <property type="project" value="UniProtKB-SubCell"/>
</dbReference>
<feature type="transmembrane region" description="Helical" evidence="6">
    <location>
        <begin position="332"/>
        <end position="350"/>
    </location>
</feature>